<sequence length="250" mass="28208">MRRSRPVNLPAPYLKRVALVPEKVGDWAAYPFCLPMFREREFEIAFTHPVTVIVGENGVGKSTLLEGIAVKAGFGHFGGATGHRLGSHDDEATLSDALALSWLPRITRGYFFRAETFFSLVRYMVEAAKEPLSGPPPDWLEMSHGEGFLAFFRERCAGQGVYFFDEPESALSPSRQIEFMKILRAMERSGRCQVVIATHAPLLMAYPGADLRMLTRAGLFPTRIEDTDHFRVLREFFLDPELFVDSMLDE</sequence>
<dbReference type="GO" id="GO:0005524">
    <property type="term" value="F:ATP binding"/>
    <property type="evidence" value="ECO:0007669"/>
    <property type="project" value="InterPro"/>
</dbReference>
<evidence type="ECO:0000256" key="4">
    <source>
        <dbReference type="ARBA" id="ARBA00022496"/>
    </source>
</evidence>
<dbReference type="SMART" id="SM00382">
    <property type="entry name" value="AAA"/>
    <property type="match status" value="1"/>
</dbReference>
<evidence type="ECO:0000256" key="7">
    <source>
        <dbReference type="ARBA" id="ARBA00023136"/>
    </source>
</evidence>
<evidence type="ECO:0000313" key="9">
    <source>
        <dbReference type="EMBL" id="MBB4015887.1"/>
    </source>
</evidence>
<dbReference type="Gene3D" id="3.40.50.300">
    <property type="entry name" value="P-loop containing nucleotide triphosphate hydrolases"/>
    <property type="match status" value="2"/>
</dbReference>
<keyword evidence="10" id="KW-1185">Reference proteome</keyword>
<dbReference type="GO" id="GO:0005886">
    <property type="term" value="C:plasma membrane"/>
    <property type="evidence" value="ECO:0007669"/>
    <property type="project" value="UniProtKB-SubCell"/>
</dbReference>
<comment type="caution">
    <text evidence="9">The sequence shown here is derived from an EMBL/GenBank/DDBJ whole genome shotgun (WGS) entry which is preliminary data.</text>
</comment>
<dbReference type="SUPFAM" id="SSF52540">
    <property type="entry name" value="P-loop containing nucleoside triphosphate hydrolases"/>
    <property type="match status" value="1"/>
</dbReference>
<evidence type="ECO:0000256" key="5">
    <source>
        <dbReference type="ARBA" id="ARBA00023004"/>
    </source>
</evidence>
<protein>
    <submittedName>
        <fullName evidence="9">Putative ATPase</fullName>
    </submittedName>
</protein>
<dbReference type="PANTHER" id="PTHR42771">
    <property type="entry name" value="IRON(3+)-HYDROXAMATE IMPORT ATP-BINDING PROTEIN FHUC"/>
    <property type="match status" value="1"/>
</dbReference>
<dbReference type="EMBL" id="JACIEN010000001">
    <property type="protein sequence ID" value="MBB4015887.1"/>
    <property type="molecule type" value="Genomic_DNA"/>
</dbReference>
<dbReference type="InterPro" id="IPR003593">
    <property type="entry name" value="AAA+_ATPase"/>
</dbReference>
<dbReference type="GO" id="GO:0006302">
    <property type="term" value="P:double-strand break repair"/>
    <property type="evidence" value="ECO:0007669"/>
    <property type="project" value="InterPro"/>
</dbReference>
<dbReference type="GO" id="GO:0016887">
    <property type="term" value="F:ATP hydrolysis activity"/>
    <property type="evidence" value="ECO:0007669"/>
    <property type="project" value="InterPro"/>
</dbReference>
<dbReference type="InterPro" id="IPR038729">
    <property type="entry name" value="Rad50/SbcC_AAA"/>
</dbReference>
<keyword evidence="5" id="KW-0408">Iron</keyword>
<dbReference type="PANTHER" id="PTHR42771:SF2">
    <property type="entry name" value="IRON(3+)-HYDROXAMATE IMPORT ATP-BINDING PROTEIN FHUC"/>
    <property type="match status" value="1"/>
</dbReference>
<dbReference type="InterPro" id="IPR051535">
    <property type="entry name" value="Siderophore_ABC-ATPase"/>
</dbReference>
<keyword evidence="3" id="KW-1003">Cell membrane</keyword>
<dbReference type="InterPro" id="IPR003959">
    <property type="entry name" value="ATPase_AAA_core"/>
</dbReference>
<keyword evidence="4" id="KW-0410">Iron transport</keyword>
<name>A0A840C051_9HYPH</name>
<keyword evidence="6" id="KW-0406">Ion transport</keyword>
<proteinExistence type="predicted"/>
<organism evidence="9 10">
    <name type="scientific">Chelatococcus caeni</name>
    <dbReference type="NCBI Taxonomy" id="1348468"/>
    <lineage>
        <taxon>Bacteria</taxon>
        <taxon>Pseudomonadati</taxon>
        <taxon>Pseudomonadota</taxon>
        <taxon>Alphaproteobacteria</taxon>
        <taxon>Hyphomicrobiales</taxon>
        <taxon>Chelatococcaceae</taxon>
        <taxon>Chelatococcus</taxon>
    </lineage>
</organism>
<dbReference type="Pfam" id="PF13304">
    <property type="entry name" value="AAA_21"/>
    <property type="match status" value="1"/>
</dbReference>
<dbReference type="GO" id="GO:0006826">
    <property type="term" value="P:iron ion transport"/>
    <property type="evidence" value="ECO:0007669"/>
    <property type="project" value="UniProtKB-KW"/>
</dbReference>
<dbReference type="Pfam" id="PF13476">
    <property type="entry name" value="AAA_23"/>
    <property type="match status" value="1"/>
</dbReference>
<gene>
    <name evidence="9" type="ORF">GGR16_000893</name>
</gene>
<dbReference type="RefSeq" id="WP_019404175.1">
    <property type="nucleotide sequence ID" value="NZ_JACIEN010000001.1"/>
</dbReference>
<keyword evidence="7" id="KW-0472">Membrane</keyword>
<evidence type="ECO:0000256" key="3">
    <source>
        <dbReference type="ARBA" id="ARBA00022475"/>
    </source>
</evidence>
<dbReference type="AlphaFoldDB" id="A0A840C051"/>
<dbReference type="InterPro" id="IPR027417">
    <property type="entry name" value="P-loop_NTPase"/>
</dbReference>
<feature type="domain" description="AAA+ ATPase" evidence="8">
    <location>
        <begin position="47"/>
        <end position="219"/>
    </location>
</feature>
<evidence type="ECO:0000256" key="6">
    <source>
        <dbReference type="ARBA" id="ARBA00023065"/>
    </source>
</evidence>
<comment type="subcellular location">
    <subcellularLocation>
        <location evidence="1">Cell membrane</location>
        <topology evidence="1">Peripheral membrane protein</topology>
    </subcellularLocation>
</comment>
<evidence type="ECO:0000259" key="8">
    <source>
        <dbReference type="SMART" id="SM00382"/>
    </source>
</evidence>
<evidence type="ECO:0000256" key="1">
    <source>
        <dbReference type="ARBA" id="ARBA00004202"/>
    </source>
</evidence>
<accession>A0A840C051</accession>
<evidence type="ECO:0000256" key="2">
    <source>
        <dbReference type="ARBA" id="ARBA00022448"/>
    </source>
</evidence>
<dbReference type="Proteomes" id="UP000577362">
    <property type="component" value="Unassembled WGS sequence"/>
</dbReference>
<reference evidence="9 10" key="1">
    <citation type="submission" date="2020-08" db="EMBL/GenBank/DDBJ databases">
        <title>Genomic Encyclopedia of Type Strains, Phase IV (KMG-IV): sequencing the most valuable type-strain genomes for metagenomic binning, comparative biology and taxonomic classification.</title>
        <authorList>
            <person name="Goeker M."/>
        </authorList>
    </citation>
    <scope>NUCLEOTIDE SEQUENCE [LARGE SCALE GENOMIC DNA]</scope>
    <source>
        <strain evidence="9 10">DSM 103737</strain>
    </source>
</reference>
<evidence type="ECO:0000313" key="10">
    <source>
        <dbReference type="Proteomes" id="UP000577362"/>
    </source>
</evidence>
<keyword evidence="2" id="KW-0813">Transport</keyword>